<dbReference type="SMART" id="SM00829">
    <property type="entry name" value="PKS_ER"/>
    <property type="match status" value="1"/>
</dbReference>
<dbReference type="InterPro" id="IPR011032">
    <property type="entry name" value="GroES-like_sf"/>
</dbReference>
<dbReference type="RefSeq" id="WP_188836101.1">
    <property type="nucleotide sequence ID" value="NZ_BMHI01000002.1"/>
</dbReference>
<dbReference type="InterPro" id="IPR051603">
    <property type="entry name" value="Zinc-ADH_QOR/CCCR"/>
</dbReference>
<dbReference type="InterPro" id="IPR020843">
    <property type="entry name" value="ER"/>
</dbReference>
<keyword evidence="4" id="KW-1185">Reference proteome</keyword>
<dbReference type="Pfam" id="PF08240">
    <property type="entry name" value="ADH_N"/>
    <property type="match status" value="1"/>
</dbReference>
<dbReference type="SUPFAM" id="SSF51735">
    <property type="entry name" value="NAD(P)-binding Rossmann-fold domains"/>
    <property type="match status" value="1"/>
</dbReference>
<feature type="domain" description="Enoyl reductase (ER)" evidence="2">
    <location>
        <begin position="11"/>
        <end position="324"/>
    </location>
</feature>
<sequence>MTRTVVFDRTGTPDVLQLADEPLTDPGPGEVRVCIEAAGINRLDSMMRSGAFPRPFRLPHARIGCEGTGVVDAVGAEVDSVSVGDAVIITAVPDMDVRGTYADHTVVPAERVVPRPDGLDPVAAAALWVSYSTAYGALVEKAGMRPGDTVLITAASSSVGLAAIQIANQLGAIPLAVTRHTDKKAALLAAGAAHVIVSDEEAIPDAARAHTGGVGVDIIIDSVMGPGLAELATAARPGGTLLTVGWLDPRPASMPQNAPLTIYRYMSFEHVLDPAVVRRIAAFLGAGLRSGALQPTVAKVFPLDQVVAAHEELERGGQIGKIVLTTAGHDGR</sequence>
<reference evidence="3" key="2">
    <citation type="submission" date="2020-09" db="EMBL/GenBank/DDBJ databases">
        <authorList>
            <person name="Sun Q."/>
            <person name="Zhou Y."/>
        </authorList>
    </citation>
    <scope>NUCLEOTIDE SEQUENCE</scope>
    <source>
        <strain evidence="3">CGMCC 1.15085</strain>
    </source>
</reference>
<proteinExistence type="predicted"/>
<dbReference type="PANTHER" id="PTHR44154:SF1">
    <property type="entry name" value="QUINONE OXIDOREDUCTASE"/>
    <property type="match status" value="1"/>
</dbReference>
<dbReference type="InterPro" id="IPR036291">
    <property type="entry name" value="NAD(P)-bd_dom_sf"/>
</dbReference>
<name>A0A916T1Q1_9MICO</name>
<dbReference type="Gene3D" id="3.90.180.10">
    <property type="entry name" value="Medium-chain alcohol dehydrogenases, catalytic domain"/>
    <property type="match status" value="1"/>
</dbReference>
<keyword evidence="1" id="KW-0521">NADP</keyword>
<dbReference type="SUPFAM" id="SSF50129">
    <property type="entry name" value="GroES-like"/>
    <property type="match status" value="1"/>
</dbReference>
<reference evidence="3" key="1">
    <citation type="journal article" date="2014" name="Int. J. Syst. Evol. Microbiol.">
        <title>Complete genome sequence of Corynebacterium casei LMG S-19264T (=DSM 44701T), isolated from a smear-ripened cheese.</title>
        <authorList>
            <consortium name="US DOE Joint Genome Institute (JGI-PGF)"/>
            <person name="Walter F."/>
            <person name="Albersmeier A."/>
            <person name="Kalinowski J."/>
            <person name="Ruckert C."/>
        </authorList>
    </citation>
    <scope>NUCLEOTIDE SEQUENCE</scope>
    <source>
        <strain evidence="3">CGMCC 1.15085</strain>
    </source>
</reference>
<dbReference type="Pfam" id="PF13602">
    <property type="entry name" value="ADH_zinc_N_2"/>
    <property type="match status" value="1"/>
</dbReference>
<evidence type="ECO:0000313" key="4">
    <source>
        <dbReference type="Proteomes" id="UP000636793"/>
    </source>
</evidence>
<dbReference type="GO" id="GO:0016491">
    <property type="term" value="F:oxidoreductase activity"/>
    <property type="evidence" value="ECO:0007669"/>
    <property type="project" value="InterPro"/>
</dbReference>
<evidence type="ECO:0000259" key="2">
    <source>
        <dbReference type="SMART" id="SM00829"/>
    </source>
</evidence>
<dbReference type="CDD" id="cd08268">
    <property type="entry name" value="MDR2"/>
    <property type="match status" value="1"/>
</dbReference>
<protein>
    <submittedName>
        <fullName evidence="3">Alcohol dehydrogenase</fullName>
    </submittedName>
</protein>
<dbReference type="Proteomes" id="UP000636793">
    <property type="component" value="Unassembled WGS sequence"/>
</dbReference>
<gene>
    <name evidence="3" type="ORF">GCM10011492_12260</name>
</gene>
<dbReference type="Gene3D" id="3.40.50.720">
    <property type="entry name" value="NAD(P)-binding Rossmann-like Domain"/>
    <property type="match status" value="1"/>
</dbReference>
<dbReference type="AlphaFoldDB" id="A0A916T1Q1"/>
<dbReference type="EMBL" id="BMHI01000002">
    <property type="protein sequence ID" value="GGB23910.1"/>
    <property type="molecule type" value="Genomic_DNA"/>
</dbReference>
<organism evidence="3 4">
    <name type="scientific">Flexivirga endophytica</name>
    <dbReference type="NCBI Taxonomy" id="1849103"/>
    <lineage>
        <taxon>Bacteria</taxon>
        <taxon>Bacillati</taxon>
        <taxon>Actinomycetota</taxon>
        <taxon>Actinomycetes</taxon>
        <taxon>Micrococcales</taxon>
        <taxon>Dermacoccaceae</taxon>
        <taxon>Flexivirga</taxon>
    </lineage>
</organism>
<evidence type="ECO:0000256" key="1">
    <source>
        <dbReference type="ARBA" id="ARBA00022857"/>
    </source>
</evidence>
<dbReference type="PANTHER" id="PTHR44154">
    <property type="entry name" value="QUINONE OXIDOREDUCTASE"/>
    <property type="match status" value="1"/>
</dbReference>
<dbReference type="InterPro" id="IPR013154">
    <property type="entry name" value="ADH-like_N"/>
</dbReference>
<comment type="caution">
    <text evidence="3">The sequence shown here is derived from an EMBL/GenBank/DDBJ whole genome shotgun (WGS) entry which is preliminary data.</text>
</comment>
<evidence type="ECO:0000313" key="3">
    <source>
        <dbReference type="EMBL" id="GGB23910.1"/>
    </source>
</evidence>
<accession>A0A916T1Q1</accession>